<dbReference type="EMBL" id="DTDV01000017">
    <property type="protein sequence ID" value="HGK23994.1"/>
    <property type="molecule type" value="Genomic_DNA"/>
</dbReference>
<dbReference type="PANTHER" id="PTHR42788:SF13">
    <property type="entry name" value="ALIPHATIC SULFONATES IMPORT ATP-BINDING PROTEIN SSUB"/>
    <property type="match status" value="1"/>
</dbReference>
<dbReference type="InterPro" id="IPR017871">
    <property type="entry name" value="ABC_transporter-like_CS"/>
</dbReference>
<dbReference type="AlphaFoldDB" id="A0A7C2CMJ9"/>
<dbReference type="InterPro" id="IPR003593">
    <property type="entry name" value="AAA+_ATPase"/>
</dbReference>
<keyword evidence="1" id="KW-0813">Transport</keyword>
<dbReference type="CDD" id="cd03293">
    <property type="entry name" value="ABC_NrtD_SsuB_transporters"/>
    <property type="match status" value="1"/>
</dbReference>
<dbReference type="InterPro" id="IPR050166">
    <property type="entry name" value="ABC_transporter_ATP-bind"/>
</dbReference>
<dbReference type="SMART" id="SM00382">
    <property type="entry name" value="AAA"/>
    <property type="match status" value="1"/>
</dbReference>
<evidence type="ECO:0000256" key="2">
    <source>
        <dbReference type="ARBA" id="ARBA00022741"/>
    </source>
</evidence>
<gene>
    <name evidence="5" type="ORF">ENU78_06140</name>
</gene>
<dbReference type="PROSITE" id="PS50893">
    <property type="entry name" value="ABC_TRANSPORTER_2"/>
    <property type="match status" value="1"/>
</dbReference>
<dbReference type="PANTHER" id="PTHR42788">
    <property type="entry name" value="TAURINE IMPORT ATP-BINDING PROTEIN-RELATED"/>
    <property type="match status" value="1"/>
</dbReference>
<keyword evidence="3 5" id="KW-0067">ATP-binding</keyword>
<reference evidence="5" key="1">
    <citation type="journal article" date="2020" name="mSystems">
        <title>Genome- and Community-Level Interaction Insights into Carbon Utilization and Element Cycling Functions of Hydrothermarchaeota in Hydrothermal Sediment.</title>
        <authorList>
            <person name="Zhou Z."/>
            <person name="Liu Y."/>
            <person name="Xu W."/>
            <person name="Pan J."/>
            <person name="Luo Z.H."/>
            <person name="Li M."/>
        </authorList>
    </citation>
    <scope>NUCLEOTIDE SEQUENCE [LARGE SCALE GENOMIC DNA]</scope>
    <source>
        <strain evidence="5">SpSt-70</strain>
    </source>
</reference>
<evidence type="ECO:0000256" key="3">
    <source>
        <dbReference type="ARBA" id="ARBA00022840"/>
    </source>
</evidence>
<proteinExistence type="predicted"/>
<evidence type="ECO:0000313" key="5">
    <source>
        <dbReference type="EMBL" id="HGK23994.1"/>
    </source>
</evidence>
<dbReference type="InterPro" id="IPR027417">
    <property type="entry name" value="P-loop_NTPase"/>
</dbReference>
<dbReference type="SUPFAM" id="SSF52540">
    <property type="entry name" value="P-loop containing nucleoside triphosphate hydrolases"/>
    <property type="match status" value="1"/>
</dbReference>
<keyword evidence="2" id="KW-0547">Nucleotide-binding</keyword>
<protein>
    <submittedName>
        <fullName evidence="5">Nitrate/sulfonate/bicarbonate ABC transporter ATP-binding protein</fullName>
    </submittedName>
</protein>
<dbReference type="Pfam" id="PF09821">
    <property type="entry name" value="AAA_assoc_C"/>
    <property type="match status" value="1"/>
</dbReference>
<dbReference type="InterPro" id="IPR018632">
    <property type="entry name" value="AAA-associated_dom_C"/>
</dbReference>
<dbReference type="PROSITE" id="PS00211">
    <property type="entry name" value="ABC_TRANSPORTER_1"/>
    <property type="match status" value="1"/>
</dbReference>
<accession>A0A7C2CMJ9</accession>
<evidence type="ECO:0000256" key="1">
    <source>
        <dbReference type="ARBA" id="ARBA00022448"/>
    </source>
</evidence>
<dbReference type="InterPro" id="IPR003439">
    <property type="entry name" value="ABC_transporter-like_ATP-bd"/>
</dbReference>
<name>A0A7C2CMJ9_DICTH</name>
<dbReference type="GO" id="GO:0005524">
    <property type="term" value="F:ATP binding"/>
    <property type="evidence" value="ECO:0007669"/>
    <property type="project" value="UniProtKB-KW"/>
</dbReference>
<dbReference type="Gene3D" id="3.40.50.300">
    <property type="entry name" value="P-loop containing nucleotide triphosphate hydrolases"/>
    <property type="match status" value="1"/>
</dbReference>
<comment type="caution">
    <text evidence="5">The sequence shown here is derived from an EMBL/GenBank/DDBJ whole genome shotgun (WGS) entry which is preliminary data.</text>
</comment>
<feature type="domain" description="ABC transporter" evidence="4">
    <location>
        <begin position="4"/>
        <end position="238"/>
    </location>
</feature>
<organism evidence="5">
    <name type="scientific">Dictyoglomus thermophilum</name>
    <dbReference type="NCBI Taxonomy" id="14"/>
    <lineage>
        <taxon>Bacteria</taxon>
        <taxon>Pseudomonadati</taxon>
        <taxon>Dictyoglomota</taxon>
        <taxon>Dictyoglomia</taxon>
        <taxon>Dictyoglomales</taxon>
        <taxon>Dictyoglomaceae</taxon>
        <taxon>Dictyoglomus</taxon>
    </lineage>
</organism>
<sequence>MELLRLENITVSFKFPEGEITVLDNINFTVNEGDFIALLGPSGSGKSTILRIIAGLLKPNKGKVYYKGKEIKGVNPGVAMVFQNFALFPWLTVLENVELGLKAKGVPPEERRERAIKAIDLIGLDGFENAYPKELSGGMRQRVGFARALVMDPDILLLDEPFSALDVLTAENLRNDLIELWIEKRIPTKAIILVTHSIEEAVYMADRVLLLSKDPGRIIKEVKITLPHWRDKKSQEFLDIVDEIYGVLTGKPVERISAKEKKPLHIPQASVGSITGLVELVNDLEGKADIYKLGEELLMDVEDLLPIIEACEILGFAEIREGDIILTEAGREFAEADVLERKEIFKKLAIEKVPFLKQIVKLLQSKSNHKMPRSFFLDLLKQHLSPQEAEKELDILIDWGRYAELFEYDDDRDELYLPETSELLVNVQKQEE</sequence>
<dbReference type="GO" id="GO:0016887">
    <property type="term" value="F:ATP hydrolysis activity"/>
    <property type="evidence" value="ECO:0007669"/>
    <property type="project" value="InterPro"/>
</dbReference>
<evidence type="ECO:0000259" key="4">
    <source>
        <dbReference type="PROSITE" id="PS50893"/>
    </source>
</evidence>
<dbReference type="RefSeq" id="WP_149122573.1">
    <property type="nucleotide sequence ID" value="NZ_VTFL01000002.1"/>
</dbReference>
<dbReference type="Pfam" id="PF00005">
    <property type="entry name" value="ABC_tran"/>
    <property type="match status" value="1"/>
</dbReference>